<evidence type="ECO:0000313" key="6">
    <source>
        <dbReference type="Proteomes" id="UP000320244"/>
    </source>
</evidence>
<name>A0A563E8H3_9MICO</name>
<evidence type="ECO:0000259" key="4">
    <source>
        <dbReference type="SMART" id="SM00822"/>
    </source>
</evidence>
<dbReference type="InterPro" id="IPR002347">
    <property type="entry name" value="SDR_fam"/>
</dbReference>
<proteinExistence type="inferred from homology"/>
<organism evidence="5 6">
    <name type="scientific">Leekyejoonella antrihumi</name>
    <dbReference type="NCBI Taxonomy" id="1660198"/>
    <lineage>
        <taxon>Bacteria</taxon>
        <taxon>Bacillati</taxon>
        <taxon>Actinomycetota</taxon>
        <taxon>Actinomycetes</taxon>
        <taxon>Micrococcales</taxon>
        <taxon>Dermacoccaceae</taxon>
        <taxon>Leekyejoonella</taxon>
    </lineage>
</organism>
<dbReference type="InterPro" id="IPR020904">
    <property type="entry name" value="Sc_DH/Rdtase_CS"/>
</dbReference>
<protein>
    <submittedName>
        <fullName evidence="5">SDR family NAD(P)-dependent oxidoreductase</fullName>
    </submittedName>
</protein>
<dbReference type="Pfam" id="PF00106">
    <property type="entry name" value="adh_short"/>
    <property type="match status" value="1"/>
</dbReference>
<dbReference type="InterPro" id="IPR057326">
    <property type="entry name" value="KR_dom"/>
</dbReference>
<dbReference type="PANTHER" id="PTHR45024:SF2">
    <property type="entry name" value="SCP2 DOMAIN-CONTAINING PROTEIN"/>
    <property type="match status" value="1"/>
</dbReference>
<dbReference type="PRINTS" id="PR00080">
    <property type="entry name" value="SDRFAMILY"/>
</dbReference>
<keyword evidence="6" id="KW-1185">Reference proteome</keyword>
<dbReference type="AlphaFoldDB" id="A0A563E8H3"/>
<comment type="caution">
    <text evidence="5">The sequence shown here is derived from an EMBL/GenBank/DDBJ whole genome shotgun (WGS) entry which is preliminary data.</text>
</comment>
<dbReference type="Gene3D" id="3.40.50.720">
    <property type="entry name" value="NAD(P)-binding Rossmann-like Domain"/>
    <property type="match status" value="1"/>
</dbReference>
<dbReference type="OrthoDB" id="272646at2"/>
<dbReference type="PROSITE" id="PS00061">
    <property type="entry name" value="ADH_SHORT"/>
    <property type="match status" value="1"/>
</dbReference>
<evidence type="ECO:0000256" key="1">
    <source>
        <dbReference type="ARBA" id="ARBA00006484"/>
    </source>
</evidence>
<keyword evidence="2" id="KW-0560">Oxidoreductase</keyword>
<reference evidence="5 6" key="1">
    <citation type="submission" date="2019-05" db="EMBL/GenBank/DDBJ databases">
        <authorList>
            <person name="Lee S.D."/>
        </authorList>
    </citation>
    <scope>NUCLEOTIDE SEQUENCE [LARGE SCALE GENOMIC DNA]</scope>
    <source>
        <strain evidence="5 6">C5-26</strain>
    </source>
</reference>
<sequence length="330" mass="34381">MHEQHPTKFFARELSPTLCGGLGMSDLQGRVAIVTGGGKGLGRAFALHLAAHGAAVVVNNRNREVDDAGLGPADHVVAEIEAAGGTALADHSPVEDPHTPERLVATCLERFGRLDILVTSAGISGAQMFHKTTADNFRTVMDINVIGTALIAAEATRVMREAGHGRVVLVSSTAGLHGEPTLSAYAASKGAVIALGRTIAMEGARKDVLTNVLLPYATTPMTAQGMDPRHANAMRSELVAPVVTALADPESTINGQVIIAGGSGIRLGDAVEGATVALPHRALRPDALQQLLKQSRSGAAQRYSDAQDAFQQFAADEAALHRAEPEDSHV</sequence>
<dbReference type="EMBL" id="VCQV01000002">
    <property type="protein sequence ID" value="TWP38501.1"/>
    <property type="molecule type" value="Genomic_DNA"/>
</dbReference>
<feature type="domain" description="Ketoreductase" evidence="4">
    <location>
        <begin position="30"/>
        <end position="205"/>
    </location>
</feature>
<dbReference type="SMART" id="SM00822">
    <property type="entry name" value="PKS_KR"/>
    <property type="match status" value="1"/>
</dbReference>
<dbReference type="InterPro" id="IPR051687">
    <property type="entry name" value="Peroxisomal_Beta-Oxidation"/>
</dbReference>
<dbReference type="GO" id="GO:0016491">
    <property type="term" value="F:oxidoreductase activity"/>
    <property type="evidence" value="ECO:0007669"/>
    <property type="project" value="UniProtKB-KW"/>
</dbReference>
<evidence type="ECO:0000256" key="3">
    <source>
        <dbReference type="RuleBase" id="RU000363"/>
    </source>
</evidence>
<dbReference type="SUPFAM" id="SSF51735">
    <property type="entry name" value="NAD(P)-binding Rossmann-fold domains"/>
    <property type="match status" value="1"/>
</dbReference>
<accession>A0A563E8H3</accession>
<evidence type="ECO:0000256" key="2">
    <source>
        <dbReference type="ARBA" id="ARBA00023002"/>
    </source>
</evidence>
<gene>
    <name evidence="5" type="ORF">FGL98_01495</name>
</gene>
<comment type="similarity">
    <text evidence="1 3">Belongs to the short-chain dehydrogenases/reductases (SDR) family.</text>
</comment>
<dbReference type="Proteomes" id="UP000320244">
    <property type="component" value="Unassembled WGS sequence"/>
</dbReference>
<dbReference type="PANTHER" id="PTHR45024">
    <property type="entry name" value="DEHYDROGENASES, SHORT CHAIN"/>
    <property type="match status" value="1"/>
</dbReference>
<evidence type="ECO:0000313" key="5">
    <source>
        <dbReference type="EMBL" id="TWP38501.1"/>
    </source>
</evidence>
<dbReference type="InterPro" id="IPR036291">
    <property type="entry name" value="NAD(P)-bd_dom_sf"/>
</dbReference>
<dbReference type="PRINTS" id="PR00081">
    <property type="entry name" value="GDHRDH"/>
</dbReference>
<reference evidence="5 6" key="2">
    <citation type="submission" date="2019-08" db="EMBL/GenBank/DDBJ databases">
        <title>Jejuicoccus antrihumi gen. nov., sp. nov., a new member of the family Dermacoccaceae isolated from a cave.</title>
        <authorList>
            <person name="Schumann P."/>
            <person name="Kim I.S."/>
        </authorList>
    </citation>
    <scope>NUCLEOTIDE SEQUENCE [LARGE SCALE GENOMIC DNA]</scope>
    <source>
        <strain evidence="5 6">C5-26</strain>
    </source>
</reference>